<protein>
    <submittedName>
        <fullName evidence="6">Uncharacterized protein</fullName>
    </submittedName>
</protein>
<dbReference type="GO" id="GO:0007304">
    <property type="term" value="P:chorion-containing eggshell formation"/>
    <property type="evidence" value="ECO:0007669"/>
    <property type="project" value="InterPro"/>
</dbReference>
<evidence type="ECO:0000256" key="1">
    <source>
        <dbReference type="ARBA" id="ARBA00002085"/>
    </source>
</evidence>
<keyword evidence="3" id="KW-0677">Repeat</keyword>
<reference evidence="6 7" key="1">
    <citation type="journal article" date="2017" name="BMC Biol.">
        <title>Genomic innovations, transcriptional plasticity and gene loss underlying the evolution and divergence of two highly polyphagous and invasive Helicoverpa pest species.</title>
        <authorList>
            <person name="Pearce S.L."/>
            <person name="Clarke D.F."/>
            <person name="East P.D."/>
            <person name="Elfekih S."/>
            <person name="Gordon K.H."/>
            <person name="Jermiin L.S."/>
            <person name="McGaughran A."/>
            <person name="Oakeshott J.G."/>
            <person name="Papanikolaou A."/>
            <person name="Perera O.P."/>
            <person name="Rane R.V."/>
            <person name="Richards S."/>
            <person name="Tay W.T."/>
            <person name="Walsh T.K."/>
            <person name="Anderson A."/>
            <person name="Anderson C.J."/>
            <person name="Asgari S."/>
            <person name="Board P.G."/>
            <person name="Bretschneider A."/>
            <person name="Campbell P.M."/>
            <person name="Chertemps T."/>
            <person name="Christeller J.T."/>
            <person name="Coppin C.W."/>
            <person name="Downes S.J."/>
            <person name="Duan G."/>
            <person name="Farnsworth C.A."/>
            <person name="Good R.T."/>
            <person name="Han L.B."/>
            <person name="Han Y.C."/>
            <person name="Hatje K."/>
            <person name="Horne I."/>
            <person name="Huang Y.P."/>
            <person name="Hughes D.S."/>
            <person name="Jacquin-Joly E."/>
            <person name="James W."/>
            <person name="Jhangiani S."/>
            <person name="Kollmar M."/>
            <person name="Kuwar S.S."/>
            <person name="Li S."/>
            <person name="Liu N.Y."/>
            <person name="Maibeche M.T."/>
            <person name="Miller J.R."/>
            <person name="Montagne N."/>
            <person name="Perry T."/>
            <person name="Qu J."/>
            <person name="Song S.V."/>
            <person name="Sutton G.G."/>
            <person name="Vogel H."/>
            <person name="Walenz B.P."/>
            <person name="Xu W."/>
            <person name="Zhang H.J."/>
            <person name="Zou Z."/>
            <person name="Batterham P."/>
            <person name="Edwards O.R."/>
            <person name="Feyereisen R."/>
            <person name="Gibbs R.A."/>
            <person name="Heckel D.G."/>
            <person name="McGrath A."/>
            <person name="Robin C."/>
            <person name="Scherer S.E."/>
            <person name="Worley K.C."/>
            <person name="Wu Y.D."/>
        </authorList>
    </citation>
    <scope>NUCLEOTIDE SEQUENCE [LARGE SCALE GENOMIC DNA]</scope>
    <source>
        <strain evidence="6">Harm_GR_Male_#8</strain>
        <tissue evidence="6">Whole organism</tissue>
    </source>
</reference>
<keyword evidence="5" id="KW-0732">Signal</keyword>
<dbReference type="GO" id="GO:0005213">
    <property type="term" value="F:structural constituent of egg chorion"/>
    <property type="evidence" value="ECO:0007669"/>
    <property type="project" value="InterPro"/>
</dbReference>
<dbReference type="GO" id="GO:0042600">
    <property type="term" value="C:egg chorion"/>
    <property type="evidence" value="ECO:0007669"/>
    <property type="project" value="InterPro"/>
</dbReference>
<dbReference type="Proteomes" id="UP000249218">
    <property type="component" value="Unassembled WGS sequence"/>
</dbReference>
<dbReference type="InterPro" id="IPR002635">
    <property type="entry name" value="Chorion"/>
</dbReference>
<organism evidence="6 7">
    <name type="scientific">Helicoverpa armigera</name>
    <name type="common">Cotton bollworm</name>
    <name type="synonym">Heliothis armigera</name>
    <dbReference type="NCBI Taxonomy" id="29058"/>
    <lineage>
        <taxon>Eukaryota</taxon>
        <taxon>Metazoa</taxon>
        <taxon>Ecdysozoa</taxon>
        <taxon>Arthropoda</taxon>
        <taxon>Hexapoda</taxon>
        <taxon>Insecta</taxon>
        <taxon>Pterygota</taxon>
        <taxon>Neoptera</taxon>
        <taxon>Endopterygota</taxon>
        <taxon>Lepidoptera</taxon>
        <taxon>Glossata</taxon>
        <taxon>Ditrysia</taxon>
        <taxon>Noctuoidea</taxon>
        <taxon>Noctuidae</taxon>
        <taxon>Heliothinae</taxon>
        <taxon>Helicoverpa</taxon>
    </lineage>
</organism>
<accession>A0A2W1BA19</accession>
<evidence type="ECO:0000256" key="3">
    <source>
        <dbReference type="ARBA" id="ARBA00022737"/>
    </source>
</evidence>
<keyword evidence="7" id="KW-1185">Reference proteome</keyword>
<proteinExistence type="inferred from homology"/>
<name>A0A2W1BA19_HELAM</name>
<feature type="signal peptide" evidence="5">
    <location>
        <begin position="1"/>
        <end position="21"/>
    </location>
</feature>
<evidence type="ECO:0000256" key="4">
    <source>
        <dbReference type="RuleBase" id="RU004378"/>
    </source>
</evidence>
<gene>
    <name evidence="6" type="primary">HaOG211323</name>
    <name evidence="6" type="ORF">B5X24_HaOG211323</name>
</gene>
<comment type="similarity">
    <text evidence="2 4">Belongs to the chorion protein family.</text>
</comment>
<evidence type="ECO:0000313" key="7">
    <source>
        <dbReference type="Proteomes" id="UP000249218"/>
    </source>
</evidence>
<dbReference type="AlphaFoldDB" id="A0A2W1BA19"/>
<evidence type="ECO:0000256" key="5">
    <source>
        <dbReference type="SAM" id="SignalP"/>
    </source>
</evidence>
<dbReference type="OrthoDB" id="7490938at2759"/>
<evidence type="ECO:0000313" key="6">
    <source>
        <dbReference type="EMBL" id="PZC72312.1"/>
    </source>
</evidence>
<evidence type="ECO:0000256" key="2">
    <source>
        <dbReference type="ARBA" id="ARBA00005906"/>
    </source>
</evidence>
<feature type="chain" id="PRO_5015854428" evidence="5">
    <location>
        <begin position="22"/>
        <end position="144"/>
    </location>
</feature>
<dbReference type="Pfam" id="PF01723">
    <property type="entry name" value="Chorion_1"/>
    <property type="match status" value="1"/>
</dbReference>
<sequence length="144" mass="14400">MSSFIVLLLCIQACLIQNAFTQCIGNYASDLSTLGYGSGLSSNYGYTSLQSPATYNYASNPTIAQSSYGYGSGFAAPYGLASYGGAGEGNVGVAGEMPVAGNTALAGQVPIMGSIGFNGAIPAGGAVSISGNCACGCNGYQYQY</sequence>
<comment type="function">
    <text evidence="1">This protein is one of many from the eggshell of the gypsy moth.</text>
</comment>
<dbReference type="EMBL" id="KZ150197">
    <property type="protein sequence ID" value="PZC72312.1"/>
    <property type="molecule type" value="Genomic_DNA"/>
</dbReference>